<dbReference type="GO" id="GO:0016020">
    <property type="term" value="C:membrane"/>
    <property type="evidence" value="ECO:0007669"/>
    <property type="project" value="UniProtKB-SubCell"/>
</dbReference>
<feature type="transmembrane region" description="Helical" evidence="6">
    <location>
        <begin position="85"/>
        <end position="104"/>
    </location>
</feature>
<sequence length="134" mass="14890">MDMVALLEGLTQVEGIRLIIALLAIIIVASTTDFSFGWVNARFNSNVKFESGIALYGIIKKMMYFIVLVLFMIVAFLLVPEKIAIPAVVTLFIGYLVSEINSILSHLELTEDGKKGELFRTFISRILNGDKSSE</sequence>
<proteinExistence type="inferred from homology"/>
<dbReference type="Pfam" id="PF05105">
    <property type="entry name" value="Phage_holin_4_1"/>
    <property type="match status" value="1"/>
</dbReference>
<dbReference type="RefSeq" id="WP_110394652.1">
    <property type="nucleotide sequence ID" value="NZ_JBHUHB010000001.1"/>
</dbReference>
<feature type="transmembrane region" description="Helical" evidence="6">
    <location>
        <begin position="16"/>
        <end position="41"/>
    </location>
</feature>
<evidence type="ECO:0000256" key="6">
    <source>
        <dbReference type="SAM" id="Phobius"/>
    </source>
</evidence>
<name>A0A2V3W3B0_9BACI</name>
<comment type="caution">
    <text evidence="7">The sequence shown here is derived from an EMBL/GenBank/DDBJ whole genome shotgun (WGS) entry which is preliminary data.</text>
</comment>
<comment type="subcellular location">
    <subcellularLocation>
        <location evidence="1">Membrane</location>
        <topology evidence="1">Multi-pass membrane protein</topology>
    </subcellularLocation>
</comment>
<accession>A0A2V3W3B0</accession>
<evidence type="ECO:0000313" key="8">
    <source>
        <dbReference type="Proteomes" id="UP000247978"/>
    </source>
</evidence>
<dbReference type="AlphaFoldDB" id="A0A2V3W3B0"/>
<keyword evidence="2 6" id="KW-0812">Transmembrane</keyword>
<keyword evidence="3 6" id="KW-1133">Transmembrane helix</keyword>
<dbReference type="InterPro" id="IPR006480">
    <property type="entry name" value="Phage_holin_4_1"/>
</dbReference>
<organism evidence="7 8">
    <name type="scientific">Pseudogracilibacillus auburnensis</name>
    <dbReference type="NCBI Taxonomy" id="1494959"/>
    <lineage>
        <taxon>Bacteria</taxon>
        <taxon>Bacillati</taxon>
        <taxon>Bacillota</taxon>
        <taxon>Bacilli</taxon>
        <taxon>Bacillales</taxon>
        <taxon>Bacillaceae</taxon>
        <taxon>Pseudogracilibacillus</taxon>
    </lineage>
</organism>
<gene>
    <name evidence="7" type="ORF">DFR56_103339</name>
</gene>
<evidence type="ECO:0000256" key="5">
    <source>
        <dbReference type="ARBA" id="ARBA00023600"/>
    </source>
</evidence>
<keyword evidence="4 6" id="KW-0472">Membrane</keyword>
<comment type="similarity">
    <text evidence="5">Belongs to the bacteriophage holin family. Cp-1 holin subfamily.</text>
</comment>
<feature type="transmembrane region" description="Helical" evidence="6">
    <location>
        <begin position="62"/>
        <end position="79"/>
    </location>
</feature>
<protein>
    <submittedName>
        <fullName evidence="7">Phi29 family holin</fullName>
    </submittedName>
</protein>
<dbReference type="EMBL" id="QJJQ01000003">
    <property type="protein sequence ID" value="PXW88833.1"/>
    <property type="molecule type" value="Genomic_DNA"/>
</dbReference>
<dbReference type="OrthoDB" id="2966904at2"/>
<evidence type="ECO:0000256" key="3">
    <source>
        <dbReference type="ARBA" id="ARBA00022989"/>
    </source>
</evidence>
<evidence type="ECO:0000256" key="2">
    <source>
        <dbReference type="ARBA" id="ARBA00022692"/>
    </source>
</evidence>
<reference evidence="7 8" key="1">
    <citation type="submission" date="2018-05" db="EMBL/GenBank/DDBJ databases">
        <title>Genomic Encyclopedia of Type Strains, Phase IV (KMG-IV): sequencing the most valuable type-strain genomes for metagenomic binning, comparative biology and taxonomic classification.</title>
        <authorList>
            <person name="Goeker M."/>
        </authorList>
    </citation>
    <scope>NUCLEOTIDE SEQUENCE [LARGE SCALE GENOMIC DNA]</scope>
    <source>
        <strain evidence="7 8">DSM 28556</strain>
    </source>
</reference>
<dbReference type="NCBIfam" id="TIGR01593">
    <property type="entry name" value="holin_tox_secr"/>
    <property type="match status" value="1"/>
</dbReference>
<dbReference type="Proteomes" id="UP000247978">
    <property type="component" value="Unassembled WGS sequence"/>
</dbReference>
<evidence type="ECO:0000256" key="1">
    <source>
        <dbReference type="ARBA" id="ARBA00004141"/>
    </source>
</evidence>
<evidence type="ECO:0000256" key="4">
    <source>
        <dbReference type="ARBA" id="ARBA00023136"/>
    </source>
</evidence>
<keyword evidence="8" id="KW-1185">Reference proteome</keyword>
<evidence type="ECO:0000313" key="7">
    <source>
        <dbReference type="EMBL" id="PXW88833.1"/>
    </source>
</evidence>